<keyword evidence="3" id="KW-0813">Transport</keyword>
<dbReference type="GO" id="GO:0005385">
    <property type="term" value="F:zinc ion transmembrane transporter activity"/>
    <property type="evidence" value="ECO:0007669"/>
    <property type="project" value="TreeGrafter"/>
</dbReference>
<dbReference type="EMBL" id="CAESGF010000013">
    <property type="protein sequence ID" value="CAB4364438.1"/>
    <property type="molecule type" value="Genomic_DNA"/>
</dbReference>
<evidence type="ECO:0000256" key="4">
    <source>
        <dbReference type="ARBA" id="ARBA00022692"/>
    </source>
</evidence>
<feature type="transmembrane region" description="Helical" evidence="8">
    <location>
        <begin position="81"/>
        <end position="102"/>
    </location>
</feature>
<dbReference type="Pfam" id="PF01545">
    <property type="entry name" value="Cation_efflux"/>
    <property type="match status" value="1"/>
</dbReference>
<dbReference type="PANTHER" id="PTHR11562:SF17">
    <property type="entry name" value="RE54080P-RELATED"/>
    <property type="match status" value="1"/>
</dbReference>
<evidence type="ECO:0000313" key="14">
    <source>
        <dbReference type="EMBL" id="CAB5004275.1"/>
    </source>
</evidence>
<dbReference type="EMBL" id="CAFBMT010000014">
    <property type="protein sequence ID" value="CAB4942501.1"/>
    <property type="molecule type" value="Genomic_DNA"/>
</dbReference>
<organism evidence="12">
    <name type="scientific">freshwater metagenome</name>
    <dbReference type="NCBI Taxonomy" id="449393"/>
    <lineage>
        <taxon>unclassified sequences</taxon>
        <taxon>metagenomes</taxon>
        <taxon>ecological metagenomes</taxon>
    </lineage>
</organism>
<dbReference type="EMBL" id="CAEZYF010000013">
    <property type="protein sequence ID" value="CAB4730130.1"/>
    <property type="molecule type" value="Genomic_DNA"/>
</dbReference>
<evidence type="ECO:0000256" key="3">
    <source>
        <dbReference type="ARBA" id="ARBA00022448"/>
    </source>
</evidence>
<reference evidence="12" key="1">
    <citation type="submission" date="2020-05" db="EMBL/GenBank/DDBJ databases">
        <authorList>
            <person name="Chiriac C."/>
            <person name="Salcher M."/>
            <person name="Ghai R."/>
            <person name="Kavagutti S V."/>
        </authorList>
    </citation>
    <scope>NUCLEOTIDE SEQUENCE</scope>
</reference>
<dbReference type="SUPFAM" id="SSF161111">
    <property type="entry name" value="Cation efflux protein transmembrane domain-like"/>
    <property type="match status" value="1"/>
</dbReference>
<comment type="similarity">
    <text evidence="2">Belongs to the cation diffusion facilitator (CDF) transporter (TC 2.A.4) family. SLC30A subfamily.</text>
</comment>
<name>A0A6J6S555_9ZZZZ</name>
<evidence type="ECO:0000313" key="11">
    <source>
        <dbReference type="EMBL" id="CAB4364438.1"/>
    </source>
</evidence>
<evidence type="ECO:0000313" key="13">
    <source>
        <dbReference type="EMBL" id="CAB4942501.1"/>
    </source>
</evidence>
<dbReference type="SUPFAM" id="SSF160240">
    <property type="entry name" value="Cation efflux protein cytoplasmic domain-like"/>
    <property type="match status" value="1"/>
</dbReference>
<evidence type="ECO:0000256" key="6">
    <source>
        <dbReference type="ARBA" id="ARBA00023065"/>
    </source>
</evidence>
<dbReference type="InterPro" id="IPR036837">
    <property type="entry name" value="Cation_efflux_CTD_sf"/>
</dbReference>
<feature type="domain" description="Cation efflux protein cytoplasmic" evidence="10">
    <location>
        <begin position="224"/>
        <end position="298"/>
    </location>
</feature>
<dbReference type="InterPro" id="IPR002524">
    <property type="entry name" value="Cation_efflux"/>
</dbReference>
<comment type="subcellular location">
    <subcellularLocation>
        <location evidence="1">Membrane</location>
        <topology evidence="1">Multi-pass membrane protein</topology>
    </subcellularLocation>
</comment>
<dbReference type="GO" id="GO:0005886">
    <property type="term" value="C:plasma membrane"/>
    <property type="evidence" value="ECO:0007669"/>
    <property type="project" value="TreeGrafter"/>
</dbReference>
<gene>
    <name evidence="12" type="ORF">UFOPK2656_02049</name>
    <name evidence="13" type="ORF">UFOPK3651_02292</name>
    <name evidence="14" type="ORF">UFOPK3931_02394</name>
    <name evidence="11" type="ORF">UFOPK4189_02199</name>
</gene>
<proteinExistence type="inferred from homology"/>
<feature type="domain" description="Cation efflux protein transmembrane" evidence="9">
    <location>
        <begin position="14"/>
        <end position="218"/>
    </location>
</feature>
<dbReference type="InterPro" id="IPR058533">
    <property type="entry name" value="Cation_efflux_TM"/>
</dbReference>
<feature type="transmembrane region" description="Helical" evidence="8">
    <location>
        <begin position="114"/>
        <end position="134"/>
    </location>
</feature>
<evidence type="ECO:0000259" key="9">
    <source>
        <dbReference type="Pfam" id="PF01545"/>
    </source>
</evidence>
<evidence type="ECO:0000256" key="1">
    <source>
        <dbReference type="ARBA" id="ARBA00004141"/>
    </source>
</evidence>
<dbReference type="InterPro" id="IPR027470">
    <property type="entry name" value="Cation_efflux_CTD"/>
</dbReference>
<feature type="transmembrane region" description="Helical" evidence="8">
    <location>
        <begin position="12"/>
        <end position="37"/>
    </location>
</feature>
<dbReference type="EMBL" id="CAFBOL010000081">
    <property type="protein sequence ID" value="CAB5004275.1"/>
    <property type="molecule type" value="Genomic_DNA"/>
</dbReference>
<dbReference type="NCBIfam" id="TIGR01297">
    <property type="entry name" value="CDF"/>
    <property type="match status" value="1"/>
</dbReference>
<dbReference type="InterPro" id="IPR050681">
    <property type="entry name" value="CDF/SLC30A"/>
</dbReference>
<evidence type="ECO:0000256" key="7">
    <source>
        <dbReference type="ARBA" id="ARBA00023136"/>
    </source>
</evidence>
<dbReference type="InterPro" id="IPR027469">
    <property type="entry name" value="Cation_efflux_TMD_sf"/>
</dbReference>
<evidence type="ECO:0000256" key="5">
    <source>
        <dbReference type="ARBA" id="ARBA00022989"/>
    </source>
</evidence>
<evidence type="ECO:0000259" key="10">
    <source>
        <dbReference type="Pfam" id="PF16916"/>
    </source>
</evidence>
<protein>
    <submittedName>
        <fullName evidence="12">Unannotated protein</fullName>
    </submittedName>
</protein>
<keyword evidence="4 8" id="KW-0812">Transmembrane</keyword>
<dbReference type="Gene3D" id="1.20.1510.10">
    <property type="entry name" value="Cation efflux protein transmembrane domain"/>
    <property type="match status" value="1"/>
</dbReference>
<dbReference type="Pfam" id="PF16916">
    <property type="entry name" value="ZT_dimer"/>
    <property type="match status" value="1"/>
</dbReference>
<dbReference type="PANTHER" id="PTHR11562">
    <property type="entry name" value="CATION EFFLUX PROTEIN/ ZINC TRANSPORTER"/>
    <property type="match status" value="1"/>
</dbReference>
<dbReference type="Gene3D" id="3.30.70.1350">
    <property type="entry name" value="Cation efflux protein, cytoplasmic domain"/>
    <property type="match status" value="1"/>
</dbReference>
<accession>A0A6J6S555</accession>
<keyword evidence="6" id="KW-0406">Ion transport</keyword>
<evidence type="ECO:0000256" key="2">
    <source>
        <dbReference type="ARBA" id="ARBA00008873"/>
    </source>
</evidence>
<keyword evidence="5 8" id="KW-1133">Transmembrane helix</keyword>
<keyword evidence="7 8" id="KW-0472">Membrane</keyword>
<evidence type="ECO:0000256" key="8">
    <source>
        <dbReference type="SAM" id="Phobius"/>
    </source>
</evidence>
<sequence length="316" mass="32635">MSSEVARVKERRLAIALGLNVVIVVVQVVIGLVASSLGLLADAAHNLTDVAAIVVSLVAVRFARRAANASRSFGYHRGTILAAQANAASILVVCVLVGFEAVRRFLDPHPVKGGLVVIVALIAAAANFGAAAALGGGQAHHADGEPDDGGDSHDLNMRSALLHMLSDGAVSVGVALAGLVILLTGGWYWLDPAVSLVIGVVIGVQGWQLLRSTADVLLESTPAGLDVDALAAAMAEVEGVESVHDLHVWTLSSDVRALSAHLVLDGHPTLEQAQVVSARAKSAIGARFRISHATLELECEACGVPATFCSIDTHRH</sequence>
<dbReference type="AlphaFoldDB" id="A0A6J6S555"/>
<evidence type="ECO:0000313" key="12">
    <source>
        <dbReference type="EMBL" id="CAB4730130.1"/>
    </source>
</evidence>
<feature type="transmembrane region" description="Helical" evidence="8">
    <location>
        <begin position="168"/>
        <end position="187"/>
    </location>
</feature>